<keyword evidence="4" id="KW-0547">Nucleotide-binding</keyword>
<dbReference type="CDD" id="cd01887">
    <property type="entry name" value="IF2_eIF5B"/>
    <property type="match status" value="1"/>
</dbReference>
<dbReference type="InterPro" id="IPR009000">
    <property type="entry name" value="Transl_B-barrel_sf"/>
</dbReference>
<feature type="coiled-coil region" evidence="9">
    <location>
        <begin position="317"/>
        <end position="344"/>
    </location>
</feature>
<dbReference type="GO" id="GO:0003743">
    <property type="term" value="F:translation initiation factor activity"/>
    <property type="evidence" value="ECO:0007669"/>
    <property type="project" value="UniProtKB-UniRule"/>
</dbReference>
<evidence type="ECO:0000256" key="2">
    <source>
        <dbReference type="ARBA" id="ARBA00020675"/>
    </source>
</evidence>
<dbReference type="PANTHER" id="PTHR43381:SF4">
    <property type="entry name" value="EUKARYOTIC TRANSLATION INITIATION FACTOR 5B"/>
    <property type="match status" value="1"/>
</dbReference>
<dbReference type="InterPro" id="IPR023115">
    <property type="entry name" value="TIF_IF2_dom3"/>
</dbReference>
<dbReference type="InterPro" id="IPR027417">
    <property type="entry name" value="P-loop_NTPase"/>
</dbReference>
<evidence type="ECO:0000313" key="12">
    <source>
        <dbReference type="Proteomes" id="UP000177486"/>
    </source>
</evidence>
<evidence type="ECO:0000256" key="8">
    <source>
        <dbReference type="RuleBase" id="RU000644"/>
    </source>
</evidence>
<evidence type="ECO:0000256" key="1">
    <source>
        <dbReference type="ARBA" id="ARBA00007733"/>
    </source>
</evidence>
<comment type="caution">
    <text evidence="11">The sequence shown here is derived from an EMBL/GenBank/DDBJ whole genome shotgun (WGS) entry which is preliminary data.</text>
</comment>
<evidence type="ECO:0000256" key="7">
    <source>
        <dbReference type="NCBIfam" id="TIGR00487"/>
    </source>
</evidence>
<dbReference type="PROSITE" id="PS51722">
    <property type="entry name" value="G_TR_2"/>
    <property type="match status" value="1"/>
</dbReference>
<dbReference type="FunFam" id="3.40.50.10050:FF:000001">
    <property type="entry name" value="Translation initiation factor IF-2"/>
    <property type="match status" value="1"/>
</dbReference>
<proteinExistence type="inferred from homology"/>
<keyword evidence="6" id="KW-0342">GTP-binding</keyword>
<gene>
    <name evidence="11" type="ORF">A2931_03520</name>
</gene>
<organism evidence="11 12">
    <name type="scientific">Candidatus Niyogibacteria bacterium RIFCSPLOWO2_01_FULL_45_48</name>
    <dbReference type="NCBI Taxonomy" id="1801724"/>
    <lineage>
        <taxon>Bacteria</taxon>
        <taxon>Candidatus Niyogiibacteriota</taxon>
    </lineage>
</organism>
<evidence type="ECO:0000256" key="3">
    <source>
        <dbReference type="ARBA" id="ARBA00022540"/>
    </source>
</evidence>
<evidence type="ECO:0000256" key="6">
    <source>
        <dbReference type="ARBA" id="ARBA00023134"/>
    </source>
</evidence>
<reference evidence="11 12" key="1">
    <citation type="journal article" date="2016" name="Nat. Commun.">
        <title>Thousands of microbial genomes shed light on interconnected biogeochemical processes in an aquifer system.</title>
        <authorList>
            <person name="Anantharaman K."/>
            <person name="Brown C.T."/>
            <person name="Hug L.A."/>
            <person name="Sharon I."/>
            <person name="Castelle C.J."/>
            <person name="Probst A.J."/>
            <person name="Thomas B.C."/>
            <person name="Singh A."/>
            <person name="Wilkins M.J."/>
            <person name="Karaoz U."/>
            <person name="Brodie E.L."/>
            <person name="Williams K.H."/>
            <person name="Hubbard S.S."/>
            <person name="Banfield J.F."/>
        </authorList>
    </citation>
    <scope>NUCLEOTIDE SEQUENCE [LARGE SCALE GENOMIC DNA]</scope>
</reference>
<evidence type="ECO:0000259" key="10">
    <source>
        <dbReference type="PROSITE" id="PS51722"/>
    </source>
</evidence>
<dbReference type="AlphaFoldDB" id="A0A1G2EWY4"/>
<feature type="domain" description="Tr-type G" evidence="10">
    <location>
        <begin position="13"/>
        <end position="191"/>
    </location>
</feature>
<dbReference type="SUPFAM" id="SSF50447">
    <property type="entry name" value="Translation proteins"/>
    <property type="match status" value="2"/>
</dbReference>
<dbReference type="InterPro" id="IPR053905">
    <property type="entry name" value="EF-G-like_DII"/>
</dbReference>
<dbReference type="Gene3D" id="3.40.50.300">
    <property type="entry name" value="P-loop containing nucleotide triphosphate hydrolases"/>
    <property type="match status" value="1"/>
</dbReference>
<dbReference type="InterPro" id="IPR015760">
    <property type="entry name" value="TIF_IF2"/>
</dbReference>
<evidence type="ECO:0000256" key="9">
    <source>
        <dbReference type="SAM" id="Coils"/>
    </source>
</evidence>
<dbReference type="GO" id="GO:0003924">
    <property type="term" value="F:GTPase activity"/>
    <property type="evidence" value="ECO:0007669"/>
    <property type="project" value="InterPro"/>
</dbReference>
<dbReference type="InterPro" id="IPR000178">
    <property type="entry name" value="TF_IF2_bacterial-like"/>
</dbReference>
<dbReference type="SUPFAM" id="SSF52156">
    <property type="entry name" value="Initiation factor IF2/eIF5b, domain 3"/>
    <property type="match status" value="1"/>
</dbReference>
<dbReference type="Pfam" id="PF11987">
    <property type="entry name" value="IF-2"/>
    <property type="match status" value="1"/>
</dbReference>
<name>A0A1G2EWY4_9BACT</name>
<sequence>MTEKISQNEKSVVRSPIVVVMGHIDHGKTTLLDRIRKSNVAEKESGGITQHIGAYEATVSTKSGETKKITFIDTPGHEAFSKMRSRGARVADLAILVVAADDGVKPQTKEAIDAINSAEIPFVVALNKIDKSNANIEKAKKDLSENGVLIEEWGGKIPLVPISAKNGEGVDALLEMVLLASELEDLRADPTVKASGVVIESHLDSKRGNAATLIIHDGVLRQGEFVVAGNVFAPVRIFEDFAGHSIKEAFFGQAVRIVGFASLPEVGSSFQAVSTKKEAENLIETMKTTLVRPKAKDTGAHPPADAKKVFEIPLIIKTDFAGSAEALETEIKKLESERLKIKILRSGTGPINEDDIKLASGSSSTIVVGFKVGTDKTASELAERYRITMKNFDIIYEVTDWLKVAIKDKLPEEIVEKELGRAKILKIFKQGAKDQIVGGRVVSGTAVSGKKFKIKRRGNILGEGKIQELEQHKTRVAQVEEGKEFGLRIISKLALAEGDELEMVEEEKIKPEI</sequence>
<dbReference type="InterPro" id="IPR005225">
    <property type="entry name" value="Small_GTP-bd"/>
</dbReference>
<dbReference type="GO" id="GO:0005525">
    <property type="term" value="F:GTP binding"/>
    <property type="evidence" value="ECO:0007669"/>
    <property type="project" value="UniProtKB-KW"/>
</dbReference>
<dbReference type="GO" id="GO:0005737">
    <property type="term" value="C:cytoplasm"/>
    <property type="evidence" value="ECO:0007669"/>
    <property type="project" value="UniProtKB-UniRule"/>
</dbReference>
<accession>A0A1G2EWY4</accession>
<dbReference type="Gene3D" id="3.40.50.10050">
    <property type="entry name" value="Translation initiation factor IF- 2, domain 3"/>
    <property type="match status" value="1"/>
</dbReference>
<dbReference type="EMBL" id="MHMQ01000022">
    <property type="protein sequence ID" value="OGZ30324.1"/>
    <property type="molecule type" value="Genomic_DNA"/>
</dbReference>
<dbReference type="NCBIfam" id="TIGR00231">
    <property type="entry name" value="small_GTP"/>
    <property type="match status" value="1"/>
</dbReference>
<dbReference type="Pfam" id="PF00009">
    <property type="entry name" value="GTP_EFTU"/>
    <property type="match status" value="1"/>
</dbReference>
<comment type="function">
    <text evidence="8">One of the essential components for the initiation of protein synthesis. Protects formylmethionyl-tRNA from spontaneous hydrolysis and promotes its binding to the 30S ribosomal subunits. Also involved in the hydrolysis of GTP during the formation of the 70S ribosomal complex.</text>
</comment>
<dbReference type="Gene3D" id="2.40.30.10">
    <property type="entry name" value="Translation factors"/>
    <property type="match status" value="2"/>
</dbReference>
<evidence type="ECO:0000256" key="5">
    <source>
        <dbReference type="ARBA" id="ARBA00022917"/>
    </source>
</evidence>
<dbReference type="InterPro" id="IPR036925">
    <property type="entry name" value="TIF_IF2_dom3_sf"/>
</dbReference>
<dbReference type="PRINTS" id="PR00315">
    <property type="entry name" value="ELONGATNFCT"/>
</dbReference>
<keyword evidence="5 8" id="KW-0648">Protein biosynthesis</keyword>
<dbReference type="SUPFAM" id="SSF52540">
    <property type="entry name" value="P-loop containing nucleoside triphosphate hydrolases"/>
    <property type="match status" value="1"/>
</dbReference>
<dbReference type="Pfam" id="PF22042">
    <property type="entry name" value="EF-G_D2"/>
    <property type="match status" value="1"/>
</dbReference>
<comment type="similarity">
    <text evidence="1 8">Belongs to the TRAFAC class translation factor GTPase superfamily. Classic translation factor GTPase family. IF-2 subfamily.</text>
</comment>
<dbReference type="NCBIfam" id="TIGR00487">
    <property type="entry name" value="IF-2"/>
    <property type="match status" value="1"/>
</dbReference>
<keyword evidence="3 8" id="KW-0396">Initiation factor</keyword>
<dbReference type="PANTHER" id="PTHR43381">
    <property type="entry name" value="TRANSLATION INITIATION FACTOR IF-2-RELATED"/>
    <property type="match status" value="1"/>
</dbReference>
<dbReference type="FunFam" id="3.40.50.300:FF:000019">
    <property type="entry name" value="Translation initiation factor IF-2"/>
    <property type="match status" value="1"/>
</dbReference>
<dbReference type="InterPro" id="IPR000795">
    <property type="entry name" value="T_Tr_GTP-bd_dom"/>
</dbReference>
<evidence type="ECO:0000313" key="11">
    <source>
        <dbReference type="EMBL" id="OGZ30324.1"/>
    </source>
</evidence>
<evidence type="ECO:0000256" key="4">
    <source>
        <dbReference type="ARBA" id="ARBA00022741"/>
    </source>
</evidence>
<dbReference type="Proteomes" id="UP000177486">
    <property type="component" value="Unassembled WGS sequence"/>
</dbReference>
<protein>
    <recommendedName>
        <fullName evidence="2 7">Translation initiation factor IF-2</fullName>
    </recommendedName>
</protein>
<keyword evidence="9" id="KW-0175">Coiled coil</keyword>